<evidence type="ECO:0000313" key="2">
    <source>
        <dbReference type="EMBL" id="ADK67691.1"/>
    </source>
</evidence>
<feature type="compositionally biased region" description="Low complexity" evidence="1">
    <location>
        <begin position="8"/>
        <end position="22"/>
    </location>
</feature>
<dbReference type="RefSeq" id="WP_013251443.1">
    <property type="nucleotide sequence ID" value="NC_014363.1"/>
</dbReference>
<name>E1QZ77_OLSUV</name>
<dbReference type="AlphaFoldDB" id="E1QZ77"/>
<dbReference type="STRING" id="633147.Olsu_0576"/>
<reference evidence="2 3" key="1">
    <citation type="journal article" date="2010" name="Stand. Genomic Sci.">
        <title>Complete genome sequence of Olsenella uli type strain (VPI D76D-27C).</title>
        <authorList>
            <person name="Goker M."/>
            <person name="Held B."/>
            <person name="Lucas S."/>
            <person name="Nolan M."/>
            <person name="Yasawong M."/>
            <person name="Glavina Del Rio T."/>
            <person name="Tice H."/>
            <person name="Cheng J.F."/>
            <person name="Bruce D."/>
            <person name="Detter J.C."/>
            <person name="Tapia R."/>
            <person name="Han C."/>
            <person name="Goodwin L."/>
            <person name="Pitluck S."/>
            <person name="Liolios K."/>
            <person name="Ivanova N."/>
            <person name="Mavromatis K."/>
            <person name="Mikhailova N."/>
            <person name="Pati A."/>
            <person name="Chen A."/>
            <person name="Palaniappan K."/>
            <person name="Land M."/>
            <person name="Hauser L."/>
            <person name="Chang Y.J."/>
            <person name="Jeffries C.D."/>
            <person name="Rohde M."/>
            <person name="Sikorski J."/>
            <person name="Pukall R."/>
            <person name="Woyke T."/>
            <person name="Bristow J."/>
            <person name="Eisen J.A."/>
            <person name="Markowitz V."/>
            <person name="Hugenholtz P."/>
            <person name="Kyrpides N.C."/>
            <person name="Klenk H.P."/>
            <person name="Lapidus A."/>
        </authorList>
    </citation>
    <scope>NUCLEOTIDE SEQUENCE [LARGE SCALE GENOMIC DNA]</scope>
    <source>
        <strain evidence="3">ATCC 49627 / DSM 7084 / CIP 109912 / JCM 12494 / NCIMB 702895 / VPI D76D-27C</strain>
    </source>
</reference>
<dbReference type="OrthoDB" id="9770107at2"/>
<keyword evidence="2" id="KW-0645">Protease</keyword>
<feature type="region of interest" description="Disordered" evidence="1">
    <location>
        <begin position="1"/>
        <end position="22"/>
    </location>
</feature>
<dbReference type="GO" id="GO:0006508">
    <property type="term" value="P:proteolysis"/>
    <property type="evidence" value="ECO:0007669"/>
    <property type="project" value="InterPro"/>
</dbReference>
<evidence type="ECO:0000313" key="3">
    <source>
        <dbReference type="Proteomes" id="UP000000333"/>
    </source>
</evidence>
<dbReference type="Gene3D" id="3.40.50.1820">
    <property type="entry name" value="alpha/beta hydrolase"/>
    <property type="match status" value="1"/>
</dbReference>
<organism evidence="2 3">
    <name type="scientific">Olsenella uli (strain ATCC 49627 / DSM 7084 / CCUG 31166 / CIP 109912 / JCM 12494 / LMG 11480 / NCIMB 702895 / VPI D76D-27C)</name>
    <name type="common">Lactobacillus uli</name>
    <dbReference type="NCBI Taxonomy" id="633147"/>
    <lineage>
        <taxon>Bacteria</taxon>
        <taxon>Bacillati</taxon>
        <taxon>Actinomycetota</taxon>
        <taxon>Coriobacteriia</taxon>
        <taxon>Coriobacteriales</taxon>
        <taxon>Atopobiaceae</taxon>
        <taxon>Olsenella</taxon>
    </lineage>
</organism>
<accession>E1QZ77</accession>
<evidence type="ECO:0000256" key="1">
    <source>
        <dbReference type="SAM" id="MobiDB-lite"/>
    </source>
</evidence>
<dbReference type="SUPFAM" id="SSF53474">
    <property type="entry name" value="alpha/beta-Hydrolases"/>
    <property type="match status" value="1"/>
</dbReference>
<dbReference type="InterPro" id="IPR029058">
    <property type="entry name" value="AB_hydrolase_fold"/>
</dbReference>
<keyword evidence="3" id="KW-1185">Reference proteome</keyword>
<protein>
    <submittedName>
        <fullName evidence="2">Peptidase S10 serine carboxypeptidase</fullName>
    </submittedName>
</protein>
<keyword evidence="2" id="KW-0378">Hydrolase</keyword>
<proteinExistence type="predicted"/>
<dbReference type="EMBL" id="CP002106">
    <property type="protein sequence ID" value="ADK67691.1"/>
    <property type="molecule type" value="Genomic_DNA"/>
</dbReference>
<sequence length="529" mass="58030">MAEEEKGTSVSSVSASTPTSVSSAMLTPVSMASVPAASGGAFMSVPAEARLETPKPASARLAWDGSGETAGEHLDFVVTAAHLDVREDTGRLVGKMFSLTYVQVDAKGDADQTRPVTFAYNGGPGCASVPVNFGGIGPRRVKTDGVRHLAHPIQVEDNPATLLRETDLVFLDALGTGWSSVADGADTSKIFGVDGDADAFCRAITTWLEENGRWMSPVYLFGESYGTVRNAVLMRLLGERDVKLAGVTMLSAIFDLAQVEEGSDLYHLGMMPTMAATAQFFGKSGKGVDADEWFDRAMGWSEDVLAPALLRGDRLGEEREAVVARQMSEFIGLPEHHIRRRRLRITLDDFRRNLLADEGRVTGRLDTRFSSDAPVAVQSSSEFFAMEDAADDAMESSWTSAFRAFCRDELGYRGPARYLSSNYERVGVNWKWSHREPGKDGESSSPNVAYDIAVALRRNPHMKLAILGGRYDAATTYWNVVHDMSCQFLSDELKERVEWHRYGCGHMAYVDEPTLLQLSHDMEAFYRKA</sequence>
<gene>
    <name evidence="2" type="ordered locus">Olsu_0576</name>
</gene>
<keyword evidence="2" id="KW-0121">Carboxypeptidase</keyword>
<dbReference type="HOGENOM" id="CLU_032786_0_0_11"/>
<dbReference type="Pfam" id="PF00450">
    <property type="entry name" value="Peptidase_S10"/>
    <property type="match status" value="1"/>
</dbReference>
<dbReference type="GeneID" id="78512004"/>
<dbReference type="Proteomes" id="UP000000333">
    <property type="component" value="Chromosome"/>
</dbReference>
<dbReference type="GO" id="GO:0004185">
    <property type="term" value="F:serine-type carboxypeptidase activity"/>
    <property type="evidence" value="ECO:0007669"/>
    <property type="project" value="InterPro"/>
</dbReference>
<dbReference type="eggNOG" id="COG2939">
    <property type="taxonomic scope" value="Bacteria"/>
</dbReference>
<dbReference type="KEGG" id="ols:Olsu_0576"/>
<dbReference type="InterPro" id="IPR001563">
    <property type="entry name" value="Peptidase_S10"/>
</dbReference>